<dbReference type="Proteomes" id="UP000244173">
    <property type="component" value="Chromosome"/>
</dbReference>
<dbReference type="STRING" id="1122240.GCA_000620105_03407"/>
<dbReference type="OrthoDB" id="5298707at2"/>
<evidence type="ECO:0000313" key="2">
    <source>
        <dbReference type="Proteomes" id="UP000244173"/>
    </source>
</evidence>
<evidence type="ECO:0000313" key="1">
    <source>
        <dbReference type="EMBL" id="AVY96031.1"/>
    </source>
</evidence>
<dbReference type="KEGG" id="maer:DAI18_08855"/>
<proteinExistence type="predicted"/>
<dbReference type="EMBL" id="CP028519">
    <property type="protein sequence ID" value="AVY96031.1"/>
    <property type="molecule type" value="Genomic_DNA"/>
</dbReference>
<organism evidence="1 2">
    <name type="scientific">Microvirgula aerodenitrificans</name>
    <dbReference type="NCBI Taxonomy" id="57480"/>
    <lineage>
        <taxon>Bacteria</taxon>
        <taxon>Pseudomonadati</taxon>
        <taxon>Pseudomonadota</taxon>
        <taxon>Betaproteobacteria</taxon>
        <taxon>Neisseriales</taxon>
        <taxon>Aquaspirillaceae</taxon>
        <taxon>Microvirgula</taxon>
    </lineage>
</organism>
<accession>A0A2S0PF84</accession>
<protein>
    <submittedName>
        <fullName evidence="1">Pilus assembly protein FimV</fullName>
    </submittedName>
</protein>
<sequence>MLGQWWRQNRFVKASARGIDPVGEAEVFLFQGKVRHAIRVLKAALDDEPGNMSVKVVLLRAFADGNYIREYSELAREVSEPLQGEPIWQQIQRTGREMEPDNPLYHC</sequence>
<gene>
    <name evidence="1" type="ORF">DAI18_08855</name>
</gene>
<name>A0A2S0PF84_9NEIS</name>
<keyword evidence="2" id="KW-1185">Reference proteome</keyword>
<reference evidence="1 2" key="1">
    <citation type="submission" date="2018-04" db="EMBL/GenBank/DDBJ databases">
        <title>Denitrifier Microvirgula.</title>
        <authorList>
            <person name="Anderson E."/>
            <person name="Jang J."/>
            <person name="Ishii S."/>
        </authorList>
    </citation>
    <scope>NUCLEOTIDE SEQUENCE [LARGE SCALE GENOMIC DNA]</scope>
    <source>
        <strain evidence="1 2">BE2.4</strain>
    </source>
</reference>
<dbReference type="AlphaFoldDB" id="A0A2S0PF84"/>